<proteinExistence type="predicted"/>
<protein>
    <submittedName>
        <fullName evidence="1">Uncharacterized protein</fullName>
    </submittedName>
</protein>
<evidence type="ECO:0000313" key="2">
    <source>
        <dbReference type="Proteomes" id="UP000502998"/>
    </source>
</evidence>
<gene>
    <name evidence="1" type="ORF">EsVE80_17900</name>
</gene>
<dbReference type="KEGG" id="esg:EsVE80_17900"/>
<keyword evidence="2" id="KW-1185">Reference proteome</keyword>
<organism evidence="1 2">
    <name type="scientific">Enterococcus saigonensis</name>
    <dbReference type="NCBI Taxonomy" id="1805431"/>
    <lineage>
        <taxon>Bacteria</taxon>
        <taxon>Bacillati</taxon>
        <taxon>Bacillota</taxon>
        <taxon>Bacilli</taxon>
        <taxon>Lactobacillales</taxon>
        <taxon>Enterococcaceae</taxon>
        <taxon>Enterococcus</taxon>
    </lineage>
</organism>
<dbReference type="RefSeq" id="WP_173103442.1">
    <property type="nucleotide sequence ID" value="NZ_AP022822.1"/>
</dbReference>
<dbReference type="EMBL" id="AP022822">
    <property type="protein sequence ID" value="BCA86267.1"/>
    <property type="molecule type" value="Genomic_DNA"/>
</dbReference>
<dbReference type="AlphaFoldDB" id="A0A679IS62"/>
<sequence length="178" mass="20023">MEQMTQEIKKGRFFKAILVTLVACLFANILLPTVNAFASEKNDAYQKLAQIDQKEFKTILDQITDYSEYDYVNKKWILDHDIVTDGIFTEEQYQNAEKAGQEWEKVETLAKESKQGSIAPRVLPALLILAIKAVGVIVGTAVITEITTAFTRWGLSAGCKKFKKYGPIKSFCQANGYL</sequence>
<reference evidence="1 2" key="1">
    <citation type="submission" date="2020-02" db="EMBL/GenBank/DDBJ databases">
        <title>Characterization of vanA genotype vancomycin-resistant Enterococcus saigonensis VE80.</title>
        <authorList>
            <person name="Harada T."/>
            <person name="Motooka D."/>
            <person name="Nakamura S."/>
            <person name="Yamamoto Y."/>
            <person name="Kawahara R."/>
            <person name="Kawatsu K."/>
        </authorList>
    </citation>
    <scope>NUCLEOTIDE SEQUENCE [LARGE SCALE GENOMIC DNA]</scope>
    <source>
        <strain evidence="1 2">VE80</strain>
    </source>
</reference>
<accession>A0A679IS62</accession>
<dbReference type="Proteomes" id="UP000502998">
    <property type="component" value="Chromosome"/>
</dbReference>
<evidence type="ECO:0000313" key="1">
    <source>
        <dbReference type="EMBL" id="BCA86267.1"/>
    </source>
</evidence>
<name>A0A679IS62_9ENTE</name>